<comment type="caution">
    <text evidence="2">The sequence shown here is derived from an EMBL/GenBank/DDBJ whole genome shotgun (WGS) entry which is preliminary data.</text>
</comment>
<organism evidence="2 3">
    <name type="scientific">Candidatus Magasanikbacteria bacterium GW2011_GWA2_50_22</name>
    <dbReference type="NCBI Taxonomy" id="1619043"/>
    <lineage>
        <taxon>Bacteria</taxon>
        <taxon>Candidatus Magasanikiibacteriota</taxon>
    </lineage>
</organism>
<proteinExistence type="predicted"/>
<dbReference type="EMBL" id="LCQN01000001">
    <property type="protein sequence ID" value="KKW17596.1"/>
    <property type="molecule type" value="Genomic_DNA"/>
</dbReference>
<feature type="region of interest" description="Disordered" evidence="1">
    <location>
        <begin position="87"/>
        <end position="150"/>
    </location>
</feature>
<feature type="compositionally biased region" description="Basic and acidic residues" evidence="1">
    <location>
        <begin position="99"/>
        <end position="111"/>
    </location>
</feature>
<feature type="compositionally biased region" description="Acidic residues" evidence="1">
    <location>
        <begin position="56"/>
        <end position="73"/>
    </location>
</feature>
<gene>
    <name evidence="2" type="ORF">UY58_C0001G0021</name>
</gene>
<dbReference type="AlphaFoldDB" id="A0A0G1WFP2"/>
<feature type="region of interest" description="Disordered" evidence="1">
    <location>
        <begin position="49"/>
        <end position="73"/>
    </location>
</feature>
<name>A0A0G1WFP2_9BACT</name>
<dbReference type="Proteomes" id="UP000033982">
    <property type="component" value="Unassembled WGS sequence"/>
</dbReference>
<feature type="compositionally biased region" description="Acidic residues" evidence="1">
    <location>
        <begin position="127"/>
        <end position="141"/>
    </location>
</feature>
<evidence type="ECO:0000313" key="3">
    <source>
        <dbReference type="Proteomes" id="UP000033982"/>
    </source>
</evidence>
<evidence type="ECO:0000256" key="1">
    <source>
        <dbReference type="SAM" id="MobiDB-lite"/>
    </source>
</evidence>
<sequence length="150" mass="16857">MNSLQLNRTLRLLRRTGDKAVVVDPESDEVFMLMNLDDYEDMLNDIDVCGAGENSNDLDDEDILSDGDGPELPEALVDDFDEASATAEDLDQAKNLTAVERRPEINKKTEGLDFSEVWPKKESSELGNEESLEDVPDEGEEEKFYLEPVE</sequence>
<reference evidence="2 3" key="1">
    <citation type="journal article" date="2015" name="Nature">
        <title>rRNA introns, odd ribosomes, and small enigmatic genomes across a large radiation of phyla.</title>
        <authorList>
            <person name="Brown C.T."/>
            <person name="Hug L.A."/>
            <person name="Thomas B.C."/>
            <person name="Sharon I."/>
            <person name="Castelle C.J."/>
            <person name="Singh A."/>
            <person name="Wilkins M.J."/>
            <person name="Williams K.H."/>
            <person name="Banfield J.F."/>
        </authorList>
    </citation>
    <scope>NUCLEOTIDE SEQUENCE [LARGE SCALE GENOMIC DNA]</scope>
</reference>
<protein>
    <submittedName>
        <fullName evidence="2">Uncharacterized protein</fullName>
    </submittedName>
</protein>
<evidence type="ECO:0000313" key="2">
    <source>
        <dbReference type="EMBL" id="KKW17596.1"/>
    </source>
</evidence>
<accession>A0A0G1WFP2</accession>